<dbReference type="Proteomes" id="UP001054902">
    <property type="component" value="Unassembled WGS sequence"/>
</dbReference>
<dbReference type="PIRSF" id="PIRSF000332">
    <property type="entry name" value="FMO"/>
    <property type="match status" value="1"/>
</dbReference>
<dbReference type="EMBL" id="BLLK01000023">
    <property type="protein sequence ID" value="GFH47505.1"/>
    <property type="molecule type" value="Genomic_DNA"/>
</dbReference>
<evidence type="ECO:0000256" key="4">
    <source>
        <dbReference type="ARBA" id="ARBA00022857"/>
    </source>
</evidence>
<accession>A0AAD3CMN3</accession>
<dbReference type="GO" id="GO:0050661">
    <property type="term" value="F:NADP binding"/>
    <property type="evidence" value="ECO:0007669"/>
    <property type="project" value="InterPro"/>
</dbReference>
<comment type="similarity">
    <text evidence="1">Belongs to the FMO family.</text>
</comment>
<dbReference type="InterPro" id="IPR000960">
    <property type="entry name" value="Flavin_mOase"/>
</dbReference>
<dbReference type="Pfam" id="PF00743">
    <property type="entry name" value="FMO-like"/>
    <property type="match status" value="2"/>
</dbReference>
<organism evidence="6 7">
    <name type="scientific">Chaetoceros tenuissimus</name>
    <dbReference type="NCBI Taxonomy" id="426638"/>
    <lineage>
        <taxon>Eukaryota</taxon>
        <taxon>Sar</taxon>
        <taxon>Stramenopiles</taxon>
        <taxon>Ochrophyta</taxon>
        <taxon>Bacillariophyta</taxon>
        <taxon>Coscinodiscophyceae</taxon>
        <taxon>Chaetocerotophycidae</taxon>
        <taxon>Chaetocerotales</taxon>
        <taxon>Chaetocerotaceae</taxon>
        <taxon>Chaetoceros</taxon>
    </lineage>
</organism>
<keyword evidence="4" id="KW-0521">NADP</keyword>
<dbReference type="PRINTS" id="PR00370">
    <property type="entry name" value="FMOXYGENASE"/>
</dbReference>
<dbReference type="AlphaFoldDB" id="A0AAD3CMN3"/>
<dbReference type="GO" id="GO:0004499">
    <property type="term" value="F:N,N-dimethylaniline monooxygenase activity"/>
    <property type="evidence" value="ECO:0007669"/>
    <property type="project" value="InterPro"/>
</dbReference>
<keyword evidence="5" id="KW-0560">Oxidoreductase</keyword>
<evidence type="ECO:0000256" key="1">
    <source>
        <dbReference type="ARBA" id="ARBA00009183"/>
    </source>
</evidence>
<gene>
    <name evidence="6" type="ORF">CTEN210_03980</name>
</gene>
<dbReference type="InterPro" id="IPR036188">
    <property type="entry name" value="FAD/NAD-bd_sf"/>
</dbReference>
<dbReference type="Gene3D" id="3.50.50.60">
    <property type="entry name" value="FAD/NAD(P)-binding domain"/>
    <property type="match status" value="2"/>
</dbReference>
<dbReference type="PANTHER" id="PTHR23023">
    <property type="entry name" value="DIMETHYLANILINE MONOOXYGENASE"/>
    <property type="match status" value="1"/>
</dbReference>
<evidence type="ECO:0000313" key="6">
    <source>
        <dbReference type="EMBL" id="GFH47505.1"/>
    </source>
</evidence>
<comment type="caution">
    <text evidence="6">The sequence shown here is derived from an EMBL/GenBank/DDBJ whole genome shotgun (WGS) entry which is preliminary data.</text>
</comment>
<evidence type="ECO:0000256" key="3">
    <source>
        <dbReference type="ARBA" id="ARBA00022827"/>
    </source>
</evidence>
<proteinExistence type="inferred from homology"/>
<evidence type="ECO:0000256" key="2">
    <source>
        <dbReference type="ARBA" id="ARBA00022630"/>
    </source>
</evidence>
<sequence>MTNSIIKKKVAVIGGGVSGIVAAKVFKSQGHDVIGFERSNSFGGVWDPKRSYPGVQTQSSKDLYRFTDMPMPESYPEWPEGDQVLKYLNGYARKHDLFGTFHFNTSVIEMLEKKDNEAGWILKLKPEDGKEYSQDFDFVVVCSGMFTDPNKIVHPNQEIFTESGGCVLHSSEYKHIANDMKDRDVVVIGGSKSATDIAVHAARNGAKSVVLLHRRNVWRIPYFIAGINFKHLLYMRAQELQFNDWARSGIWNDPREEMTNVVSQLWYYVKLIATMLCRFFVWANFRALETLLSFQLGLKKWNMMPSERIEDTVSCELPIATEGLFECFQNGTIRPIHSTVDKYIESNDGANKDETTSLITGKKIPMSLRLENGQELTADTVIHATGWKMNHSFLPPALQEKLVDEKDGQFRLYRWAVNPHLPNIGFVGLNSSFCSVLSSEMIANWLVRYVDGVLTETPSIESMDNHIQSMLEWKRKERPAAKVYRGNCIAPFHYLHFDEILRDIGAVEKVTGMFTYPDADKYGRCLESAPQYFVE</sequence>
<name>A0AAD3CMN3_9STRA</name>
<evidence type="ECO:0000256" key="5">
    <source>
        <dbReference type="ARBA" id="ARBA00023002"/>
    </source>
</evidence>
<reference evidence="6 7" key="1">
    <citation type="journal article" date="2021" name="Sci. Rep.">
        <title>The genome of the diatom Chaetoceros tenuissimus carries an ancient integrated fragment of an extant virus.</title>
        <authorList>
            <person name="Hongo Y."/>
            <person name="Kimura K."/>
            <person name="Takaki Y."/>
            <person name="Yoshida Y."/>
            <person name="Baba S."/>
            <person name="Kobayashi G."/>
            <person name="Nagasaki K."/>
            <person name="Hano T."/>
            <person name="Tomaru Y."/>
        </authorList>
    </citation>
    <scope>NUCLEOTIDE SEQUENCE [LARGE SCALE GENOMIC DNA]</scope>
    <source>
        <strain evidence="6 7">NIES-3715</strain>
    </source>
</reference>
<dbReference type="InterPro" id="IPR020946">
    <property type="entry name" value="Flavin_mOase-like"/>
</dbReference>
<dbReference type="GO" id="GO:0050660">
    <property type="term" value="F:flavin adenine dinucleotide binding"/>
    <property type="evidence" value="ECO:0007669"/>
    <property type="project" value="InterPro"/>
</dbReference>
<dbReference type="InterPro" id="IPR050346">
    <property type="entry name" value="FMO-like"/>
</dbReference>
<keyword evidence="7" id="KW-1185">Reference proteome</keyword>
<keyword evidence="2" id="KW-0285">Flavoprotein</keyword>
<protein>
    <submittedName>
        <fullName evidence="6">NAD(P)/FAD-dependent oxidoreductase</fullName>
    </submittedName>
</protein>
<dbReference type="SUPFAM" id="SSF51905">
    <property type="entry name" value="FAD/NAD(P)-binding domain"/>
    <property type="match status" value="3"/>
</dbReference>
<keyword evidence="3" id="KW-0274">FAD</keyword>
<evidence type="ECO:0000313" key="7">
    <source>
        <dbReference type="Proteomes" id="UP001054902"/>
    </source>
</evidence>